<dbReference type="EMBL" id="JBHUEJ010000017">
    <property type="protein sequence ID" value="MFD1710644.1"/>
    <property type="molecule type" value="Genomic_DNA"/>
</dbReference>
<protein>
    <submittedName>
        <fullName evidence="2">Uncharacterized protein</fullName>
    </submittedName>
</protein>
<evidence type="ECO:0000313" key="2">
    <source>
        <dbReference type="EMBL" id="MFD1710644.1"/>
    </source>
</evidence>
<keyword evidence="1" id="KW-1133">Transmembrane helix</keyword>
<feature type="transmembrane region" description="Helical" evidence="1">
    <location>
        <begin position="60"/>
        <end position="81"/>
    </location>
</feature>
<evidence type="ECO:0000256" key="1">
    <source>
        <dbReference type="SAM" id="Phobius"/>
    </source>
</evidence>
<dbReference type="Proteomes" id="UP001597304">
    <property type="component" value="Unassembled WGS sequence"/>
</dbReference>
<dbReference type="RefSeq" id="WP_147914879.1">
    <property type="nucleotide sequence ID" value="NZ_JBHUEJ010000017.1"/>
</dbReference>
<feature type="transmembrane region" description="Helical" evidence="1">
    <location>
        <begin position="150"/>
        <end position="168"/>
    </location>
</feature>
<feature type="transmembrane region" description="Helical" evidence="1">
    <location>
        <begin position="127"/>
        <end position="144"/>
    </location>
</feature>
<keyword evidence="1" id="KW-0812">Transmembrane</keyword>
<evidence type="ECO:0000313" key="3">
    <source>
        <dbReference type="Proteomes" id="UP001597304"/>
    </source>
</evidence>
<comment type="caution">
    <text evidence="2">The sequence shown here is derived from an EMBL/GenBank/DDBJ whole genome shotgun (WGS) entry which is preliminary data.</text>
</comment>
<name>A0ABW4KSA5_9BURK</name>
<feature type="transmembrane region" description="Helical" evidence="1">
    <location>
        <begin position="93"/>
        <end position="115"/>
    </location>
</feature>
<proteinExistence type="predicted"/>
<keyword evidence="3" id="KW-1185">Reference proteome</keyword>
<sequence>MPRWIFALIQFLPLSLFAAYAFWNGAPEEARWQRAFQLASIAALIQLAVVLPQPRPASRLVLAANLYLLLGGLAFFAHQWWFLQLYDALRESAIFIIMLAVGITTTVGSRAGFVASCTAPRAPVVRASLWLLAATAVALVVSVRYRGDRYLAAVYPIIGLAVLQRILVSRLARQYGAAANNSSKPTPLRGTA</sequence>
<gene>
    <name evidence="2" type="ORF">ACFSF0_08510</name>
</gene>
<organism evidence="2 3">
    <name type="scientific">Ottowia flava</name>
    <dbReference type="NCBI Taxonomy" id="2675430"/>
    <lineage>
        <taxon>Bacteria</taxon>
        <taxon>Pseudomonadati</taxon>
        <taxon>Pseudomonadota</taxon>
        <taxon>Betaproteobacteria</taxon>
        <taxon>Burkholderiales</taxon>
        <taxon>Comamonadaceae</taxon>
        <taxon>Ottowia</taxon>
    </lineage>
</organism>
<reference evidence="3" key="1">
    <citation type="journal article" date="2019" name="Int. J. Syst. Evol. Microbiol.">
        <title>The Global Catalogue of Microorganisms (GCM) 10K type strain sequencing project: providing services to taxonomists for standard genome sequencing and annotation.</title>
        <authorList>
            <consortium name="The Broad Institute Genomics Platform"/>
            <consortium name="The Broad Institute Genome Sequencing Center for Infectious Disease"/>
            <person name="Wu L."/>
            <person name="Ma J."/>
        </authorList>
    </citation>
    <scope>NUCLEOTIDE SEQUENCE [LARGE SCALE GENOMIC DNA]</scope>
    <source>
        <strain evidence="3">LMG 29247</strain>
    </source>
</reference>
<accession>A0ABW4KSA5</accession>
<keyword evidence="1" id="KW-0472">Membrane</keyword>